<organism evidence="3 4">
    <name type="scientific">Paraburkholderia rhynchosiae</name>
    <dbReference type="NCBI Taxonomy" id="487049"/>
    <lineage>
        <taxon>Bacteria</taxon>
        <taxon>Pseudomonadati</taxon>
        <taxon>Pseudomonadota</taxon>
        <taxon>Betaproteobacteria</taxon>
        <taxon>Burkholderiales</taxon>
        <taxon>Burkholderiaceae</taxon>
        <taxon>Paraburkholderia</taxon>
    </lineage>
</organism>
<feature type="region of interest" description="Disordered" evidence="2">
    <location>
        <begin position="1"/>
        <end position="79"/>
    </location>
</feature>
<name>A0A6J5C5D6_9BURK</name>
<feature type="coiled-coil region" evidence="1">
    <location>
        <begin position="127"/>
        <end position="182"/>
    </location>
</feature>
<dbReference type="Proteomes" id="UP000494205">
    <property type="component" value="Unassembled WGS sequence"/>
</dbReference>
<gene>
    <name evidence="3" type="ORF">LMG27174_05312</name>
</gene>
<protein>
    <submittedName>
        <fullName evidence="3">Uncharacterized protein</fullName>
    </submittedName>
</protein>
<dbReference type="AlphaFoldDB" id="A0A6J5C5D6"/>
<feature type="region of interest" description="Disordered" evidence="2">
    <location>
        <begin position="482"/>
        <end position="507"/>
    </location>
</feature>
<keyword evidence="1" id="KW-0175">Coiled coil</keyword>
<dbReference type="RefSeq" id="WP_102635736.1">
    <property type="nucleotide sequence ID" value="NZ_CADIJZ010000023.1"/>
</dbReference>
<evidence type="ECO:0000313" key="3">
    <source>
        <dbReference type="EMBL" id="CAB3725337.1"/>
    </source>
</evidence>
<evidence type="ECO:0000256" key="2">
    <source>
        <dbReference type="SAM" id="MobiDB-lite"/>
    </source>
</evidence>
<evidence type="ECO:0000313" key="4">
    <source>
        <dbReference type="Proteomes" id="UP000494205"/>
    </source>
</evidence>
<reference evidence="3 4" key="1">
    <citation type="submission" date="2020-04" db="EMBL/GenBank/DDBJ databases">
        <authorList>
            <person name="De Canck E."/>
        </authorList>
    </citation>
    <scope>NUCLEOTIDE SEQUENCE [LARGE SCALE GENOMIC DNA]</scope>
    <source>
        <strain evidence="3 4">LMG 27174</strain>
    </source>
</reference>
<proteinExistence type="predicted"/>
<dbReference type="EMBL" id="CADIJZ010000023">
    <property type="protein sequence ID" value="CAB3725337.1"/>
    <property type="molecule type" value="Genomic_DNA"/>
</dbReference>
<sequence>MFQPIRPTQRPHDVPEQDAAQTGAQTRAQQPAQHRRRLRAGVNPLISQLPTRPSATEGASSSSLVEATPVAQQRAEPATRATVLAARQRDIDAILASADEIREIETQLLALKTPAQPDAPDAPAMSQAEVQQAIARLEARNDIAQRAVATLGKQCEQARAVVEKLNASLEEKSNRLEQLHEARTADTPATSRPSPVSTSRAELRAAHSRRIAALGHQVDMLKSSRNKAAREAQAVASRDTLRASATVGTFESIDYVSPEFIVKITEWLQSLQPPQGRSSRRPADTERHLQEAITTAFDRIAQIGTQPQADPQQALQAFMALVLHPRLKPLYPVVERLLVEDFGRSLRVSTVGRRVGRTMDQMNSVRRWLNVTPAQITTRSVLKVFTNARANLQAAVQRQSRGVMFGDVRIMGPEIARAVAQLDTVIAQLTEHRAAFQAMLEAMEKQFTTIMDIDDVEAMGQRVAPKLDAYYKGKIAELSAERNRLTREGVPGAKTGEPETAGPGQSGVDIDQLEIRIGRLQGEILQYANEHKKEFEHYAKLGARHMTVSDEVEDIGQQLSAHRETLKHLREGSKAQMRERAARGNQSEQLENRLGQLWEKVMRDPALLQVISPAALDRVVKVHVGQTSEQMQARMSKVMRTGTFVSRAAVLRVIAEVARHEVEQPRSALLAQDRDAFERVAQGYPGGRIDALCHHGRTIGHGVRNSARGVEDSRTGTSQYALEWTHGQGARISHLHPWISPY</sequence>
<dbReference type="OrthoDB" id="9044788at2"/>
<evidence type="ECO:0000256" key="1">
    <source>
        <dbReference type="SAM" id="Coils"/>
    </source>
</evidence>
<feature type="compositionally biased region" description="Polar residues" evidence="2">
    <location>
        <begin position="45"/>
        <end position="65"/>
    </location>
</feature>
<accession>A0A6J5C5D6</accession>
<feature type="compositionally biased region" description="Low complexity" evidence="2">
    <location>
        <begin position="17"/>
        <end position="32"/>
    </location>
</feature>